<feature type="transmembrane region" description="Helical" evidence="1">
    <location>
        <begin position="309"/>
        <end position="326"/>
    </location>
</feature>
<feature type="transmembrane region" description="Helical" evidence="1">
    <location>
        <begin position="191"/>
        <end position="211"/>
    </location>
</feature>
<keyword evidence="1" id="KW-1133">Transmembrane helix</keyword>
<protein>
    <recommendedName>
        <fullName evidence="2">VWFA domain-containing protein</fullName>
    </recommendedName>
</protein>
<dbReference type="PROSITE" id="PS50234">
    <property type="entry name" value="VWFA"/>
    <property type="match status" value="1"/>
</dbReference>
<evidence type="ECO:0000259" key="2">
    <source>
        <dbReference type="PROSITE" id="PS50234"/>
    </source>
</evidence>
<proteinExistence type="predicted"/>
<keyword evidence="4" id="KW-1185">Reference proteome</keyword>
<feature type="transmembrane region" description="Helical" evidence="1">
    <location>
        <begin position="282"/>
        <end position="303"/>
    </location>
</feature>
<dbReference type="AlphaFoldDB" id="A0AAU9IUA9"/>
<dbReference type="EMBL" id="CAJZBQ010000022">
    <property type="protein sequence ID" value="CAG9319236.1"/>
    <property type="molecule type" value="Genomic_DNA"/>
</dbReference>
<organism evidence="3 4">
    <name type="scientific">Blepharisma stoltei</name>
    <dbReference type="NCBI Taxonomy" id="1481888"/>
    <lineage>
        <taxon>Eukaryota</taxon>
        <taxon>Sar</taxon>
        <taxon>Alveolata</taxon>
        <taxon>Ciliophora</taxon>
        <taxon>Postciliodesmatophora</taxon>
        <taxon>Heterotrichea</taxon>
        <taxon>Heterotrichida</taxon>
        <taxon>Blepharismidae</taxon>
        <taxon>Blepharisma</taxon>
    </lineage>
</organism>
<accession>A0AAU9IUA9</accession>
<dbReference type="InterPro" id="IPR051266">
    <property type="entry name" value="CLCR"/>
</dbReference>
<feature type="domain" description="VWFA" evidence="2">
    <location>
        <begin position="477"/>
        <end position="653"/>
    </location>
</feature>
<dbReference type="SUPFAM" id="SSF53300">
    <property type="entry name" value="vWA-like"/>
    <property type="match status" value="1"/>
</dbReference>
<keyword evidence="1" id="KW-0472">Membrane</keyword>
<dbReference type="Pfam" id="PF00092">
    <property type="entry name" value="VWA"/>
    <property type="match status" value="1"/>
</dbReference>
<feature type="transmembrane region" description="Helical" evidence="1">
    <location>
        <begin position="338"/>
        <end position="359"/>
    </location>
</feature>
<feature type="transmembrane region" description="Helical" evidence="1">
    <location>
        <begin position="121"/>
        <end position="143"/>
    </location>
</feature>
<dbReference type="PANTHER" id="PTHR10579:SF43">
    <property type="entry name" value="ZINC FINGER (C3HC4-TYPE RING FINGER) FAMILY PROTEIN"/>
    <property type="match status" value="1"/>
</dbReference>
<dbReference type="SMART" id="SM00327">
    <property type="entry name" value="VWA"/>
    <property type="match status" value="1"/>
</dbReference>
<dbReference type="InterPro" id="IPR036465">
    <property type="entry name" value="vWFA_dom_sf"/>
</dbReference>
<dbReference type="Gene3D" id="3.40.50.410">
    <property type="entry name" value="von Willebrand factor, type A domain"/>
    <property type="match status" value="1"/>
</dbReference>
<feature type="transmembrane region" description="Helical" evidence="1">
    <location>
        <begin position="223"/>
        <end position="249"/>
    </location>
</feature>
<feature type="transmembrane region" description="Helical" evidence="1">
    <location>
        <begin position="155"/>
        <end position="179"/>
    </location>
</feature>
<keyword evidence="1" id="KW-0812">Transmembrane</keyword>
<evidence type="ECO:0000313" key="4">
    <source>
        <dbReference type="Proteomes" id="UP001162131"/>
    </source>
</evidence>
<feature type="transmembrane region" description="Helical" evidence="1">
    <location>
        <begin position="30"/>
        <end position="55"/>
    </location>
</feature>
<dbReference type="PANTHER" id="PTHR10579">
    <property type="entry name" value="CALCIUM-ACTIVATED CHLORIDE CHANNEL REGULATOR"/>
    <property type="match status" value="1"/>
</dbReference>
<sequence length="878" mass="101017">MPSQEQLYMHNEREILRNEMLSADIKMLRSLSLCFALVVNFMVILSICLDFEIFPNISFLSTSIYQNWDFQKEQIAYFIYWIGKINIWCCISILLMFLILRCPSMIITFWQRAQSSQRGTSGSVICISFLHQLCITIMYIVRITEFWHCIGYLTIWWLGFTFNHFFYPILVLDICFVHQKTIKIIIALRKFLTFLFTFSFIFIQLFEIFVISSNKFDFQGFCIYFSILTRGSLIILFELCTVIVVFISIKHGCATILRKWCERNPEHSIFQRIWRCIVKSTSIFRIFDMWQSAGCLTVIMLGINAHPVYFNLFVLLALYTYFFQNVETIIIRLVNVWLAKAIVCLVIIYSVTNISSWIYSDEFSNECKSLYLCTFGIFNAIFKRNDFIINHYFQASQWVSSKIFFIPSASCFKNKITENFTVNKTEGQNLTSVEISTNFLYDYLELKDIEQEIPCMISLKGMNQKVVDVKIDRQKLDIICIVDNSGSMHSRGKFDLTKKTLNFLLTLLNDSDRLSIVAFNSTARIVIGLTEANEEGKIKIANKIKQMTAHGDTIMHSGLEKGLSIASEQEIVSRTTAILILSDGKDPSLTLENVKQFSYKFKSMIKGPYFIHTFGYGTDHDSKMMQEISSLNNGNFYYIEKPEDIAEAFATCLGDLATSTFEALEVELIPQPCSVPFSISKVYSENGKNQYKVPLLLTDDSKDLVFVLNFPPYTGERKSNEIIRPIKVSINKSGENKTTEIDLNILVTSEGNGNKKNEANGDVLANYYRCKGAEILRNVINLADNRYYKEASRVARKAAEEFRALWIKDHVIVQALIHDLEDASKRASSKNNWDKGGRAQVVSVQASHFYQKASNNVQIYKNSYQDAYSDKAADYFGS</sequence>
<evidence type="ECO:0000256" key="1">
    <source>
        <dbReference type="SAM" id="Phobius"/>
    </source>
</evidence>
<dbReference type="Proteomes" id="UP001162131">
    <property type="component" value="Unassembled WGS sequence"/>
</dbReference>
<evidence type="ECO:0000313" key="3">
    <source>
        <dbReference type="EMBL" id="CAG9319236.1"/>
    </source>
</evidence>
<gene>
    <name evidence="3" type="ORF">BSTOLATCC_MIC23444</name>
</gene>
<reference evidence="3" key="1">
    <citation type="submission" date="2021-09" db="EMBL/GenBank/DDBJ databases">
        <authorList>
            <consortium name="AG Swart"/>
            <person name="Singh M."/>
            <person name="Singh A."/>
            <person name="Seah K."/>
            <person name="Emmerich C."/>
        </authorList>
    </citation>
    <scope>NUCLEOTIDE SEQUENCE</scope>
    <source>
        <strain evidence="3">ATCC30299</strain>
    </source>
</reference>
<feature type="transmembrane region" description="Helical" evidence="1">
    <location>
        <begin position="75"/>
        <end position="100"/>
    </location>
</feature>
<dbReference type="InterPro" id="IPR002035">
    <property type="entry name" value="VWF_A"/>
</dbReference>
<comment type="caution">
    <text evidence="3">The sequence shown here is derived from an EMBL/GenBank/DDBJ whole genome shotgun (WGS) entry which is preliminary data.</text>
</comment>
<name>A0AAU9IUA9_9CILI</name>